<comment type="caution">
    <text evidence="23">The sequence shown here is derived from an EMBL/GenBank/DDBJ whole genome shotgun (WGS) entry which is preliminary data.</text>
</comment>
<dbReference type="PANTHER" id="PTHR12305">
    <property type="entry name" value="PHOSPHATASE WITH HOMOLOGY TO TENSIN"/>
    <property type="match status" value="1"/>
</dbReference>
<evidence type="ECO:0000256" key="17">
    <source>
        <dbReference type="ARBA" id="ARBA00047986"/>
    </source>
</evidence>
<dbReference type="GO" id="GO:0042995">
    <property type="term" value="C:cell projection"/>
    <property type="evidence" value="ECO:0007669"/>
    <property type="project" value="UniProtKB-ARBA"/>
</dbReference>
<name>A0A9X6NL59_HYPEX</name>
<evidence type="ECO:0000256" key="7">
    <source>
        <dbReference type="ARBA" id="ARBA00022801"/>
    </source>
</evidence>
<dbReference type="PROSITE" id="PS51182">
    <property type="entry name" value="C2_TENSIN"/>
    <property type="match status" value="1"/>
</dbReference>
<comment type="catalytic activity">
    <reaction evidence="19">
        <text>O-phospho-L-tyrosyl-[protein] + H2O = L-tyrosyl-[protein] + phosphate</text>
        <dbReference type="Rhea" id="RHEA:10684"/>
        <dbReference type="Rhea" id="RHEA-COMP:10136"/>
        <dbReference type="Rhea" id="RHEA-COMP:20101"/>
        <dbReference type="ChEBI" id="CHEBI:15377"/>
        <dbReference type="ChEBI" id="CHEBI:43474"/>
        <dbReference type="ChEBI" id="CHEBI:46858"/>
        <dbReference type="ChEBI" id="CHEBI:61978"/>
        <dbReference type="EC" id="3.1.3.48"/>
    </reaction>
    <physiologicalReaction direction="left-to-right" evidence="19">
        <dbReference type="Rhea" id="RHEA:10685"/>
    </physiologicalReaction>
</comment>
<evidence type="ECO:0000256" key="15">
    <source>
        <dbReference type="ARBA" id="ARBA00043762"/>
    </source>
</evidence>
<comment type="similarity">
    <text evidence="2">Belongs to the PTEN phosphatase protein family.</text>
</comment>
<comment type="catalytic activity">
    <reaction evidence="11">
        <text>1,2-dioctanoyl-sn-glycero-3-phospho-(1D-myo-inositol-3,4,5-trisphosphate) + H2O = 1,2-dioctanoyl-sn-glycero-3-phospho-(1D-myo-inositol-4,5-bisphosphate) + phosphate</text>
        <dbReference type="Rhea" id="RHEA:43552"/>
        <dbReference type="ChEBI" id="CHEBI:15377"/>
        <dbReference type="ChEBI" id="CHEBI:43474"/>
        <dbReference type="ChEBI" id="CHEBI:83416"/>
        <dbReference type="ChEBI" id="CHEBI:83419"/>
    </reaction>
    <physiologicalReaction direction="left-to-right" evidence="11">
        <dbReference type="Rhea" id="RHEA:43553"/>
    </physiologicalReaction>
</comment>
<evidence type="ECO:0000256" key="6">
    <source>
        <dbReference type="ARBA" id="ARBA00022490"/>
    </source>
</evidence>
<dbReference type="Gene3D" id="2.60.40.1110">
    <property type="match status" value="1"/>
</dbReference>
<feature type="domain" description="C2 tensin-type" evidence="22">
    <location>
        <begin position="190"/>
        <end position="344"/>
    </location>
</feature>
<evidence type="ECO:0000256" key="1">
    <source>
        <dbReference type="ARBA" id="ARBA00004496"/>
    </source>
</evidence>
<keyword evidence="7" id="KW-0378">Hydrolase</keyword>
<dbReference type="EC" id="3.1.3.16" evidence="5"/>
<evidence type="ECO:0000259" key="22">
    <source>
        <dbReference type="PROSITE" id="PS51182"/>
    </source>
</evidence>
<evidence type="ECO:0000256" key="11">
    <source>
        <dbReference type="ARBA" id="ARBA00034268"/>
    </source>
</evidence>
<dbReference type="EC" id="3.1.3.48" evidence="4"/>
<reference evidence="24" key="1">
    <citation type="submission" date="2017-01" db="EMBL/GenBank/DDBJ databases">
        <title>Comparative genomics of anhydrobiosis in the tardigrade Hypsibius dujardini.</title>
        <authorList>
            <person name="Yoshida Y."/>
            <person name="Koutsovoulos G."/>
            <person name="Laetsch D."/>
            <person name="Stevens L."/>
            <person name="Kumar S."/>
            <person name="Horikawa D."/>
            <person name="Ishino K."/>
            <person name="Komine S."/>
            <person name="Tomita M."/>
            <person name="Blaxter M."/>
            <person name="Arakawa K."/>
        </authorList>
    </citation>
    <scope>NUCLEOTIDE SEQUENCE [LARGE SCALE GENOMIC DNA]</scope>
    <source>
        <strain evidence="24">Z151</strain>
    </source>
</reference>
<evidence type="ECO:0000256" key="16">
    <source>
        <dbReference type="ARBA" id="ARBA00044309"/>
    </source>
</evidence>
<evidence type="ECO:0000256" key="19">
    <source>
        <dbReference type="ARBA" id="ARBA00051341"/>
    </source>
</evidence>
<dbReference type="EC" id="3.1.3.67" evidence="3"/>
<dbReference type="CDD" id="cd14509">
    <property type="entry name" value="PTP_PTEN"/>
    <property type="match status" value="1"/>
</dbReference>
<dbReference type="OrthoDB" id="16692at2759"/>
<protein>
    <recommendedName>
        <fullName evidence="12">Phosphatidylinositol 3,4,5-trisphosphate 3-phosphatase and dual-specificity protein phosphatase PTEN</fullName>
        <ecNumber evidence="5">3.1.3.16</ecNumber>
        <ecNumber evidence="4">3.1.3.48</ecNumber>
        <ecNumber evidence="3">3.1.3.67</ecNumber>
    </recommendedName>
    <alternativeName>
        <fullName evidence="16">Inositol polyphosphate 3-phosphatase</fullName>
    </alternativeName>
</protein>
<evidence type="ECO:0000259" key="20">
    <source>
        <dbReference type="PROSITE" id="PS50056"/>
    </source>
</evidence>
<dbReference type="GO" id="GO:0008285">
    <property type="term" value="P:negative regulation of cell population proliferation"/>
    <property type="evidence" value="ECO:0007669"/>
    <property type="project" value="TreeGrafter"/>
</dbReference>
<dbReference type="InterPro" id="IPR000387">
    <property type="entry name" value="Tyr_Pase_dom"/>
</dbReference>
<dbReference type="InterPro" id="IPR051281">
    <property type="entry name" value="Dual-spec_lipid-protein_phosph"/>
</dbReference>
<dbReference type="GO" id="GO:0051896">
    <property type="term" value="P:regulation of phosphatidylinositol 3-kinase/protein kinase B signal transduction"/>
    <property type="evidence" value="ECO:0007669"/>
    <property type="project" value="TreeGrafter"/>
</dbReference>
<comment type="catalytic activity">
    <reaction evidence="14">
        <text>a 1,2-diacyl-sn-glycero-3-phospho-(1D-myo-inositol-3,4,5-trisphosphate) + H2O = a 1,2-diacyl-sn-glycero-3-phospho-(1D-myo-inositol-4,5-bisphosphate) + phosphate</text>
        <dbReference type="Rhea" id="RHEA:25017"/>
        <dbReference type="ChEBI" id="CHEBI:15377"/>
        <dbReference type="ChEBI" id="CHEBI:43474"/>
        <dbReference type="ChEBI" id="CHEBI:57836"/>
        <dbReference type="ChEBI" id="CHEBI:58456"/>
        <dbReference type="EC" id="3.1.3.67"/>
    </reaction>
    <physiologicalReaction direction="left-to-right" evidence="14">
        <dbReference type="Rhea" id="RHEA:25018"/>
    </physiologicalReaction>
</comment>
<evidence type="ECO:0000313" key="23">
    <source>
        <dbReference type="EMBL" id="OWA52331.1"/>
    </source>
</evidence>
<comment type="catalytic activity">
    <reaction evidence="10">
        <text>1,2-dihexadecanoyl-sn-glycero-3-phospho-(1D-myo-inositol-3,4,5-trisphosphate) + H2O = 1,2-dihexadecanoyl-sn-glycero-3-phospho-(1D-myo-inositol-4,5-bisphosphate) + phosphate</text>
        <dbReference type="Rhea" id="RHEA:43560"/>
        <dbReference type="ChEBI" id="CHEBI:15377"/>
        <dbReference type="ChEBI" id="CHEBI:43474"/>
        <dbReference type="ChEBI" id="CHEBI:83420"/>
        <dbReference type="ChEBI" id="CHEBI:83423"/>
    </reaction>
    <physiologicalReaction direction="left-to-right" evidence="10">
        <dbReference type="Rhea" id="RHEA:43561"/>
    </physiologicalReaction>
</comment>
<dbReference type="PROSITE" id="PS51181">
    <property type="entry name" value="PPASE_TENSIN"/>
    <property type="match status" value="1"/>
</dbReference>
<evidence type="ECO:0000256" key="5">
    <source>
        <dbReference type="ARBA" id="ARBA00013081"/>
    </source>
</evidence>
<dbReference type="FunFam" id="3.90.190.10:FF:000029">
    <property type="entry name" value="Phosphatidylinositol 3,4,5-trisphosphate 3-phosphatase and dual-specificity protein phosphatase PTEN"/>
    <property type="match status" value="1"/>
</dbReference>
<dbReference type="InterPro" id="IPR035892">
    <property type="entry name" value="C2_domain_sf"/>
</dbReference>
<dbReference type="EMBL" id="MTYJ01000262">
    <property type="protein sequence ID" value="OWA52331.1"/>
    <property type="molecule type" value="Genomic_DNA"/>
</dbReference>
<evidence type="ECO:0000256" key="3">
    <source>
        <dbReference type="ARBA" id="ARBA00013015"/>
    </source>
</evidence>
<dbReference type="AlphaFoldDB" id="A0A9X6NL59"/>
<dbReference type="SUPFAM" id="SSF49562">
    <property type="entry name" value="C2 domain (Calcium/lipid-binding domain, CaLB)"/>
    <property type="match status" value="1"/>
</dbReference>
<comment type="catalytic activity">
    <reaction evidence="18">
        <text>O-phospho-L-threonyl-[protein] + H2O = L-threonyl-[protein] + phosphate</text>
        <dbReference type="Rhea" id="RHEA:47004"/>
        <dbReference type="Rhea" id="RHEA-COMP:11060"/>
        <dbReference type="Rhea" id="RHEA-COMP:11605"/>
        <dbReference type="ChEBI" id="CHEBI:15377"/>
        <dbReference type="ChEBI" id="CHEBI:30013"/>
        <dbReference type="ChEBI" id="CHEBI:43474"/>
        <dbReference type="ChEBI" id="CHEBI:61977"/>
        <dbReference type="EC" id="3.1.3.16"/>
    </reaction>
    <physiologicalReaction direction="left-to-right" evidence="18">
        <dbReference type="Rhea" id="RHEA:47005"/>
    </physiologicalReaction>
</comment>
<dbReference type="InterPro" id="IPR016130">
    <property type="entry name" value="Tyr_Pase_AS"/>
</dbReference>
<dbReference type="GO" id="GO:0004725">
    <property type="term" value="F:protein tyrosine phosphatase activity"/>
    <property type="evidence" value="ECO:0007669"/>
    <property type="project" value="UniProtKB-EC"/>
</dbReference>
<keyword evidence="9" id="KW-0443">Lipid metabolism</keyword>
<comment type="catalytic activity">
    <reaction evidence="17">
        <text>O-phospho-L-seryl-[protein] + H2O = L-seryl-[protein] + phosphate</text>
        <dbReference type="Rhea" id="RHEA:20629"/>
        <dbReference type="Rhea" id="RHEA-COMP:9863"/>
        <dbReference type="Rhea" id="RHEA-COMP:11604"/>
        <dbReference type="ChEBI" id="CHEBI:15377"/>
        <dbReference type="ChEBI" id="CHEBI:29999"/>
        <dbReference type="ChEBI" id="CHEBI:43474"/>
        <dbReference type="ChEBI" id="CHEBI:83421"/>
        <dbReference type="EC" id="3.1.3.16"/>
    </reaction>
    <physiologicalReaction direction="left-to-right" evidence="17">
        <dbReference type="Rhea" id="RHEA:20630"/>
    </physiologicalReaction>
</comment>
<evidence type="ECO:0000256" key="14">
    <source>
        <dbReference type="ARBA" id="ARBA00043760"/>
    </source>
</evidence>
<dbReference type="GO" id="GO:0004722">
    <property type="term" value="F:protein serine/threonine phosphatase activity"/>
    <property type="evidence" value="ECO:0007669"/>
    <property type="project" value="UniProtKB-EC"/>
</dbReference>
<dbReference type="InterPro" id="IPR045101">
    <property type="entry name" value="PTP_PTEN"/>
</dbReference>
<dbReference type="GO" id="GO:0016314">
    <property type="term" value="F:phosphatidylinositol-3,4,5-trisphosphate 3-phosphatase activity"/>
    <property type="evidence" value="ECO:0007669"/>
    <property type="project" value="UniProtKB-EC"/>
</dbReference>
<dbReference type="GO" id="GO:0050793">
    <property type="term" value="P:regulation of developmental process"/>
    <property type="evidence" value="ECO:0007669"/>
    <property type="project" value="UniProtKB-ARBA"/>
</dbReference>
<comment type="catalytic activity">
    <reaction evidence="13">
        <text>1D-myo-inositol 1,3,4,5-tetrakisphosphate + H2O = 1D-myo-inositol 1,4,5-trisphosphate + phosphate</text>
        <dbReference type="Rhea" id="RHEA:77155"/>
        <dbReference type="ChEBI" id="CHEBI:15377"/>
        <dbReference type="ChEBI" id="CHEBI:43474"/>
        <dbReference type="ChEBI" id="CHEBI:57895"/>
        <dbReference type="ChEBI" id="CHEBI:203600"/>
    </reaction>
    <physiologicalReaction direction="left-to-right" evidence="13">
        <dbReference type="Rhea" id="RHEA:77156"/>
    </physiologicalReaction>
</comment>
<dbReference type="Gene3D" id="3.90.190.10">
    <property type="entry name" value="Protein tyrosine phosphatase superfamily"/>
    <property type="match status" value="1"/>
</dbReference>
<evidence type="ECO:0000256" key="4">
    <source>
        <dbReference type="ARBA" id="ARBA00013064"/>
    </source>
</evidence>
<dbReference type="InterPro" id="IPR014020">
    <property type="entry name" value="Tensin_C2-dom"/>
</dbReference>
<sequence>MTLALRRLVSQNRRRYNEDGFDLDLTYILPNLIAMGFPADNYERFYRNSIGEVTRFFEAKHANHYRIYNLCSERTYDFSRFRFNVVVYPFEDHQPPSIELIKACCSDLDNWLGLHSENVAAIHCKAGKGRTGLIICSYLLHSKRVRTPSEALEFYGSARTVDSLGVTIPSQQRYINYYYHLLRTGVQYCNKSLIFHRLQVMHGPSSSGEEYPCSSLTFSVLQFKSVVWSSNVVPLRASVAENATIHTETPVTVTADVLVECHGMPSTFLSPLAGFFPRKEKLFQFWFNTFFVEHEADDVCASSSDDDGLIAWSIPSDRFDVSTKDRGMRNFPPNFRVRLWFRLPDQDGR</sequence>
<dbReference type="GO" id="GO:0043491">
    <property type="term" value="P:phosphatidylinositol 3-kinase/protein kinase B signal transduction"/>
    <property type="evidence" value="ECO:0007669"/>
    <property type="project" value="TreeGrafter"/>
</dbReference>
<dbReference type="Pfam" id="PF22785">
    <property type="entry name" value="Tc-R-P"/>
    <property type="match status" value="1"/>
</dbReference>
<comment type="catalytic activity">
    <reaction evidence="15">
        <text>1D-myo-inositol 1,3,4,5,6-pentakisphosphate + H2O = 1D-myo-inositol 1,4,5,6-tetrakisphosphate + phosphate</text>
        <dbReference type="Rhea" id="RHEA:77143"/>
        <dbReference type="ChEBI" id="CHEBI:15377"/>
        <dbReference type="ChEBI" id="CHEBI:43474"/>
        <dbReference type="ChEBI" id="CHEBI:57627"/>
        <dbReference type="ChEBI" id="CHEBI:57733"/>
    </reaction>
    <physiologicalReaction direction="left-to-right" evidence="15">
        <dbReference type="Rhea" id="RHEA:77144"/>
    </physiologicalReaction>
</comment>
<evidence type="ECO:0000256" key="13">
    <source>
        <dbReference type="ARBA" id="ARBA00043734"/>
    </source>
</evidence>
<evidence type="ECO:0000256" key="8">
    <source>
        <dbReference type="ARBA" id="ARBA00022912"/>
    </source>
</evidence>
<evidence type="ECO:0000313" key="24">
    <source>
        <dbReference type="Proteomes" id="UP000192578"/>
    </source>
</evidence>
<organism evidence="23 24">
    <name type="scientific">Hypsibius exemplaris</name>
    <name type="common">Freshwater tardigrade</name>
    <dbReference type="NCBI Taxonomy" id="2072580"/>
    <lineage>
        <taxon>Eukaryota</taxon>
        <taxon>Metazoa</taxon>
        <taxon>Ecdysozoa</taxon>
        <taxon>Tardigrada</taxon>
        <taxon>Eutardigrada</taxon>
        <taxon>Parachela</taxon>
        <taxon>Hypsibioidea</taxon>
        <taxon>Hypsibiidae</taxon>
        <taxon>Hypsibius</taxon>
    </lineage>
</organism>
<keyword evidence="8" id="KW-0904">Protein phosphatase</keyword>
<proteinExistence type="inferred from homology"/>
<dbReference type="SUPFAM" id="SSF52799">
    <property type="entry name" value="(Phosphotyrosine protein) phosphatases II"/>
    <property type="match status" value="1"/>
</dbReference>
<dbReference type="GO" id="GO:0005886">
    <property type="term" value="C:plasma membrane"/>
    <property type="evidence" value="ECO:0007669"/>
    <property type="project" value="TreeGrafter"/>
</dbReference>
<evidence type="ECO:0000256" key="9">
    <source>
        <dbReference type="ARBA" id="ARBA00023098"/>
    </source>
</evidence>
<dbReference type="PROSITE" id="PS00383">
    <property type="entry name" value="TYR_PHOSPHATASE_1"/>
    <property type="match status" value="1"/>
</dbReference>
<evidence type="ECO:0000259" key="21">
    <source>
        <dbReference type="PROSITE" id="PS51181"/>
    </source>
</evidence>
<dbReference type="InterPro" id="IPR029021">
    <property type="entry name" value="Prot-tyrosine_phosphatase-like"/>
</dbReference>
<keyword evidence="6" id="KW-0963">Cytoplasm</keyword>
<dbReference type="Proteomes" id="UP000192578">
    <property type="component" value="Unassembled WGS sequence"/>
</dbReference>
<dbReference type="Pfam" id="PF10409">
    <property type="entry name" value="PTEN_C2"/>
    <property type="match status" value="1"/>
</dbReference>
<evidence type="ECO:0000256" key="18">
    <source>
        <dbReference type="ARBA" id="ARBA00048832"/>
    </source>
</evidence>
<accession>A0A9X6NL59</accession>
<dbReference type="PROSITE" id="PS50056">
    <property type="entry name" value="TYR_PHOSPHATASE_2"/>
    <property type="match status" value="1"/>
</dbReference>
<dbReference type="PANTHER" id="PTHR12305:SF81">
    <property type="entry name" value="PHOSPHATIDYLINOSITOL 3,4,5-TRISPHOSPHATE 3-PHOSPHATASE AND DUAL-SPECIFICITY PROTEIN PHOSPHATASE PTEN"/>
    <property type="match status" value="1"/>
</dbReference>
<evidence type="ECO:0000256" key="10">
    <source>
        <dbReference type="ARBA" id="ARBA00034256"/>
    </source>
</evidence>
<dbReference type="GO" id="GO:0046856">
    <property type="term" value="P:phosphatidylinositol dephosphorylation"/>
    <property type="evidence" value="ECO:0007669"/>
    <property type="project" value="TreeGrafter"/>
</dbReference>
<evidence type="ECO:0000256" key="12">
    <source>
        <dbReference type="ARBA" id="ARBA00034338"/>
    </source>
</evidence>
<dbReference type="GO" id="GO:0005829">
    <property type="term" value="C:cytosol"/>
    <property type="evidence" value="ECO:0007669"/>
    <property type="project" value="TreeGrafter"/>
</dbReference>
<feature type="domain" description="Tyrosine specific protein phosphatases" evidence="20">
    <location>
        <begin position="122"/>
        <end position="159"/>
    </location>
</feature>
<evidence type="ECO:0000256" key="2">
    <source>
        <dbReference type="ARBA" id="ARBA00007881"/>
    </source>
</evidence>
<dbReference type="InterPro" id="IPR029023">
    <property type="entry name" value="Tensin_phosphatase"/>
</dbReference>
<dbReference type="SMART" id="SM01326">
    <property type="entry name" value="PTEN_C2"/>
    <property type="match status" value="1"/>
</dbReference>
<comment type="subcellular location">
    <subcellularLocation>
        <location evidence="1">Cytoplasm</location>
    </subcellularLocation>
</comment>
<dbReference type="GO" id="GO:0048870">
    <property type="term" value="P:cell motility"/>
    <property type="evidence" value="ECO:0007669"/>
    <property type="project" value="TreeGrafter"/>
</dbReference>
<dbReference type="GO" id="GO:0005634">
    <property type="term" value="C:nucleus"/>
    <property type="evidence" value="ECO:0007669"/>
    <property type="project" value="TreeGrafter"/>
</dbReference>
<keyword evidence="24" id="KW-1185">Reference proteome</keyword>
<gene>
    <name evidence="23" type="ORF">BV898_16786</name>
</gene>
<feature type="domain" description="Phosphatase tensin-type" evidence="21">
    <location>
        <begin position="14"/>
        <end position="185"/>
    </location>
</feature>